<organism evidence="3 4">
    <name type="scientific">Croceicoccus pelagius</name>
    <dbReference type="NCBI Taxonomy" id="1703341"/>
    <lineage>
        <taxon>Bacteria</taxon>
        <taxon>Pseudomonadati</taxon>
        <taxon>Pseudomonadota</taxon>
        <taxon>Alphaproteobacteria</taxon>
        <taxon>Sphingomonadales</taxon>
        <taxon>Erythrobacteraceae</taxon>
        <taxon>Croceicoccus</taxon>
    </lineage>
</organism>
<dbReference type="OrthoDB" id="7452609at2"/>
<proteinExistence type="predicted"/>
<name>A0A917DNC1_9SPHN</name>
<dbReference type="Proteomes" id="UP000598997">
    <property type="component" value="Unassembled WGS sequence"/>
</dbReference>
<feature type="region of interest" description="Disordered" evidence="1">
    <location>
        <begin position="76"/>
        <end position="95"/>
    </location>
</feature>
<dbReference type="AlphaFoldDB" id="A0A917DNC1"/>
<keyword evidence="2" id="KW-0732">Signal</keyword>
<gene>
    <name evidence="3" type="ORF">GCM10010989_25970</name>
</gene>
<accession>A0A917DNC1</accession>
<dbReference type="RefSeq" id="WP_066763665.1">
    <property type="nucleotide sequence ID" value="NZ_BMIO01000008.1"/>
</dbReference>
<comment type="caution">
    <text evidence="3">The sequence shown here is derived from an EMBL/GenBank/DDBJ whole genome shotgun (WGS) entry which is preliminary data.</text>
</comment>
<protein>
    <recommendedName>
        <fullName evidence="5">Secreted protein</fullName>
    </recommendedName>
</protein>
<keyword evidence="4" id="KW-1185">Reference proteome</keyword>
<sequence>MTNFYRTVVWCAALAMAVPVVAGENDETAVTDDGENAQKPDPNEIVCEYRRPTGSRIREKICRTRAQAEEEARLNRHMLERGSGSVGRTMASPNG</sequence>
<feature type="chain" id="PRO_5037771590" description="Secreted protein" evidence="2">
    <location>
        <begin position="23"/>
        <end position="95"/>
    </location>
</feature>
<evidence type="ECO:0008006" key="5">
    <source>
        <dbReference type="Google" id="ProtNLM"/>
    </source>
</evidence>
<evidence type="ECO:0000313" key="4">
    <source>
        <dbReference type="Proteomes" id="UP000598997"/>
    </source>
</evidence>
<evidence type="ECO:0000256" key="1">
    <source>
        <dbReference type="SAM" id="MobiDB-lite"/>
    </source>
</evidence>
<evidence type="ECO:0000313" key="3">
    <source>
        <dbReference type="EMBL" id="GGD50579.1"/>
    </source>
</evidence>
<dbReference type="EMBL" id="BMIO01000008">
    <property type="protein sequence ID" value="GGD50579.1"/>
    <property type="molecule type" value="Genomic_DNA"/>
</dbReference>
<reference evidence="3 4" key="1">
    <citation type="journal article" date="2014" name="Int. J. Syst. Evol. Microbiol.">
        <title>Complete genome sequence of Corynebacterium casei LMG S-19264T (=DSM 44701T), isolated from a smear-ripened cheese.</title>
        <authorList>
            <consortium name="US DOE Joint Genome Institute (JGI-PGF)"/>
            <person name="Walter F."/>
            <person name="Albersmeier A."/>
            <person name="Kalinowski J."/>
            <person name="Ruckert C."/>
        </authorList>
    </citation>
    <scope>NUCLEOTIDE SEQUENCE [LARGE SCALE GENOMIC DNA]</scope>
    <source>
        <strain evidence="3 4">CGMCC 1.15358</strain>
    </source>
</reference>
<evidence type="ECO:0000256" key="2">
    <source>
        <dbReference type="SAM" id="SignalP"/>
    </source>
</evidence>
<feature type="signal peptide" evidence="2">
    <location>
        <begin position="1"/>
        <end position="22"/>
    </location>
</feature>